<keyword evidence="6" id="KW-0004">4Fe-4S</keyword>
<comment type="function">
    <text evidence="2">Adenine glycosylase active on G-A mispairs. MutY also corrects error-prone DNA synthesis past GO lesions which are due to the oxidatively damaged form of guanine: 7,8-dihydro-8-oxoguanine (8-oxo-dGTP).</text>
</comment>
<dbReference type="InterPro" id="IPR011257">
    <property type="entry name" value="DNA_glycosylase"/>
</dbReference>
<evidence type="ECO:0000256" key="13">
    <source>
        <dbReference type="ARBA" id="ARBA00023295"/>
    </source>
</evidence>
<evidence type="ECO:0000313" key="16">
    <source>
        <dbReference type="EMBL" id="SDG70136.1"/>
    </source>
</evidence>
<dbReference type="SMART" id="SM00478">
    <property type="entry name" value="ENDO3c"/>
    <property type="match status" value="1"/>
</dbReference>
<comment type="cofactor">
    <cofactor evidence="14">
        <name>[4Fe-4S] cluster</name>
        <dbReference type="ChEBI" id="CHEBI:49883"/>
    </cofactor>
    <text evidence="14">Binds 1 [4Fe-4S] cluster.</text>
</comment>
<dbReference type="InterPro" id="IPR000445">
    <property type="entry name" value="HhH_motif"/>
</dbReference>
<dbReference type="GO" id="GO:0035485">
    <property type="term" value="F:adenine/guanine mispair binding"/>
    <property type="evidence" value="ECO:0007669"/>
    <property type="project" value="TreeGrafter"/>
</dbReference>
<evidence type="ECO:0000256" key="6">
    <source>
        <dbReference type="ARBA" id="ARBA00022485"/>
    </source>
</evidence>
<comment type="catalytic activity">
    <reaction evidence="1 14">
        <text>Hydrolyzes free adenine bases from 7,8-dihydro-8-oxoguanine:adenine mismatched double-stranded DNA, leaving an apurinic site.</text>
        <dbReference type="EC" id="3.2.2.31"/>
    </reaction>
</comment>
<dbReference type="AlphaFoldDB" id="A0A1G7WDX3"/>
<evidence type="ECO:0000256" key="9">
    <source>
        <dbReference type="ARBA" id="ARBA00022801"/>
    </source>
</evidence>
<dbReference type="InterPro" id="IPR023170">
    <property type="entry name" value="HhH_base_excis_C"/>
</dbReference>
<dbReference type="InterPro" id="IPR005760">
    <property type="entry name" value="A/G_AdeGlyc_MutY"/>
</dbReference>
<dbReference type="GO" id="GO:0006298">
    <property type="term" value="P:mismatch repair"/>
    <property type="evidence" value="ECO:0007669"/>
    <property type="project" value="TreeGrafter"/>
</dbReference>
<dbReference type="InterPro" id="IPR029119">
    <property type="entry name" value="MutY_C"/>
</dbReference>
<evidence type="ECO:0000256" key="14">
    <source>
        <dbReference type="RuleBase" id="RU365096"/>
    </source>
</evidence>
<keyword evidence="17" id="KW-1185">Reference proteome</keyword>
<dbReference type="SUPFAM" id="SSF48150">
    <property type="entry name" value="DNA-glycosylase"/>
    <property type="match status" value="1"/>
</dbReference>
<evidence type="ECO:0000256" key="10">
    <source>
        <dbReference type="ARBA" id="ARBA00023004"/>
    </source>
</evidence>
<dbReference type="InterPro" id="IPR044298">
    <property type="entry name" value="MIG/MutY"/>
</dbReference>
<dbReference type="InterPro" id="IPR015797">
    <property type="entry name" value="NUDIX_hydrolase-like_dom_sf"/>
</dbReference>
<dbReference type="RefSeq" id="WP_091932756.1">
    <property type="nucleotide sequence ID" value="NZ_FNCY01000001.1"/>
</dbReference>
<dbReference type="STRING" id="83767.SAMN05660652_00485"/>
<keyword evidence="8 14" id="KW-0227">DNA damage</keyword>
<accession>A0A1G7WDX3</accession>
<dbReference type="Gene3D" id="1.10.340.30">
    <property type="entry name" value="Hypothetical protein, domain 2"/>
    <property type="match status" value="1"/>
</dbReference>
<keyword evidence="7" id="KW-0479">Metal-binding</keyword>
<gene>
    <name evidence="16" type="ORF">SAMN05660652_00485</name>
</gene>
<evidence type="ECO:0000256" key="8">
    <source>
        <dbReference type="ARBA" id="ARBA00022763"/>
    </source>
</evidence>
<dbReference type="EMBL" id="FNCY01000001">
    <property type="protein sequence ID" value="SDG70136.1"/>
    <property type="molecule type" value="Genomic_DNA"/>
</dbReference>
<protein>
    <recommendedName>
        <fullName evidence="5 14">Adenine DNA glycosylase</fullName>
        <ecNumber evidence="4 14">3.2.2.31</ecNumber>
    </recommendedName>
</protein>
<dbReference type="Pfam" id="PF14815">
    <property type="entry name" value="NUDIX_4"/>
    <property type="match status" value="1"/>
</dbReference>
<dbReference type="OrthoDB" id="9802365at2"/>
<evidence type="ECO:0000259" key="15">
    <source>
        <dbReference type="SMART" id="SM00478"/>
    </source>
</evidence>
<dbReference type="FunFam" id="1.10.340.30:FF:000002">
    <property type="entry name" value="Adenine DNA glycosylase"/>
    <property type="match status" value="1"/>
</dbReference>
<evidence type="ECO:0000256" key="12">
    <source>
        <dbReference type="ARBA" id="ARBA00023204"/>
    </source>
</evidence>
<dbReference type="GO" id="GO:0046872">
    <property type="term" value="F:metal ion binding"/>
    <property type="evidence" value="ECO:0007669"/>
    <property type="project" value="UniProtKB-UniRule"/>
</dbReference>
<comment type="similarity">
    <text evidence="3 14">Belongs to the Nth/MutY family.</text>
</comment>
<keyword evidence="9" id="KW-0378">Hydrolase</keyword>
<dbReference type="SUPFAM" id="SSF55811">
    <property type="entry name" value="Nudix"/>
    <property type="match status" value="1"/>
</dbReference>
<evidence type="ECO:0000256" key="1">
    <source>
        <dbReference type="ARBA" id="ARBA00000843"/>
    </source>
</evidence>
<proteinExistence type="inferred from homology"/>
<dbReference type="CDD" id="cd03431">
    <property type="entry name" value="NUDIX_DNA_Glycosylase_C-MutY"/>
    <property type="match status" value="1"/>
</dbReference>
<dbReference type="PANTHER" id="PTHR42944">
    <property type="entry name" value="ADENINE DNA GLYCOSYLASE"/>
    <property type="match status" value="1"/>
</dbReference>
<evidence type="ECO:0000256" key="4">
    <source>
        <dbReference type="ARBA" id="ARBA00012045"/>
    </source>
</evidence>
<dbReference type="Gene3D" id="3.90.79.10">
    <property type="entry name" value="Nucleoside Triphosphate Pyrophosphohydrolase"/>
    <property type="match status" value="1"/>
</dbReference>
<dbReference type="NCBIfam" id="TIGR01084">
    <property type="entry name" value="mutY"/>
    <property type="match status" value="1"/>
</dbReference>
<dbReference type="GO" id="GO:0051539">
    <property type="term" value="F:4 iron, 4 sulfur cluster binding"/>
    <property type="evidence" value="ECO:0007669"/>
    <property type="project" value="UniProtKB-UniRule"/>
</dbReference>
<dbReference type="PROSITE" id="PS01155">
    <property type="entry name" value="ENDONUCLEASE_III_2"/>
    <property type="match status" value="1"/>
</dbReference>
<dbReference type="InterPro" id="IPR003265">
    <property type="entry name" value="HhH-GPD_domain"/>
</dbReference>
<dbReference type="PANTHER" id="PTHR42944:SF1">
    <property type="entry name" value="ADENINE DNA GLYCOSYLASE"/>
    <property type="match status" value="1"/>
</dbReference>
<dbReference type="GO" id="GO:0006284">
    <property type="term" value="P:base-excision repair"/>
    <property type="evidence" value="ECO:0007669"/>
    <property type="project" value="UniProtKB-UniRule"/>
</dbReference>
<name>A0A1G7WDX3_9RHOO</name>
<dbReference type="Pfam" id="PF00633">
    <property type="entry name" value="HHH"/>
    <property type="match status" value="1"/>
</dbReference>
<dbReference type="Proteomes" id="UP000198607">
    <property type="component" value="Unassembled WGS sequence"/>
</dbReference>
<dbReference type="EC" id="3.2.2.31" evidence="4 14"/>
<evidence type="ECO:0000313" key="17">
    <source>
        <dbReference type="Proteomes" id="UP000198607"/>
    </source>
</evidence>
<sequence length="359" mass="39550">MSVSSPVSSTIPADPSFSRRLIDWQRRCGRHQLPWQSTRDAYRVWLSEIMLQQTQVSTVIPYFARFIERFPTVDALARVPVESVLENWSGLGYYARARNLHRCAQTVVERYDGQFPQDPEVLASLPGIGRSTAAAIAVFAFGVRAAILDGNVKRVFARHFGIAGFPGAPAIERSLWALAESLLPGDGIEAYTQGLMDLGATLCVRSTPDCAACPLNASCRALAQGRVDELPEARPRKPLPERETTMWLLSDGENVLLEQRPATGIWGGLLSLPEQDGWNSAEALAARCGYRLVSQQALPDLRHTFTHFRLLMHVSFCCVEALPPSGRLPEPLLWRPWSALASAALPAPIRKILEAAASR</sequence>
<dbReference type="GO" id="GO:0000701">
    <property type="term" value="F:purine-specific mismatch base pair DNA N-glycosylase activity"/>
    <property type="evidence" value="ECO:0007669"/>
    <property type="project" value="UniProtKB-EC"/>
</dbReference>
<evidence type="ECO:0000256" key="2">
    <source>
        <dbReference type="ARBA" id="ARBA00002933"/>
    </source>
</evidence>
<feature type="domain" description="HhH-GPD" evidence="15">
    <location>
        <begin position="50"/>
        <end position="201"/>
    </location>
</feature>
<dbReference type="GO" id="GO:0034039">
    <property type="term" value="F:8-oxo-7,8-dihydroguanine DNA N-glycosylase activity"/>
    <property type="evidence" value="ECO:0007669"/>
    <property type="project" value="TreeGrafter"/>
</dbReference>
<keyword evidence="12" id="KW-0234">DNA repair</keyword>
<dbReference type="InterPro" id="IPR004036">
    <property type="entry name" value="Endonuclease-III-like_CS2"/>
</dbReference>
<organism evidence="16 17">
    <name type="scientific">Propionivibrio dicarboxylicus</name>
    <dbReference type="NCBI Taxonomy" id="83767"/>
    <lineage>
        <taxon>Bacteria</taxon>
        <taxon>Pseudomonadati</taxon>
        <taxon>Pseudomonadota</taxon>
        <taxon>Betaproteobacteria</taxon>
        <taxon>Rhodocyclales</taxon>
        <taxon>Rhodocyclaceae</taxon>
        <taxon>Propionivibrio</taxon>
    </lineage>
</organism>
<dbReference type="GO" id="GO:0032357">
    <property type="term" value="F:oxidized purine DNA binding"/>
    <property type="evidence" value="ECO:0007669"/>
    <property type="project" value="TreeGrafter"/>
</dbReference>
<dbReference type="Pfam" id="PF00730">
    <property type="entry name" value="HhH-GPD"/>
    <property type="match status" value="1"/>
</dbReference>
<reference evidence="16 17" key="1">
    <citation type="submission" date="2016-10" db="EMBL/GenBank/DDBJ databases">
        <authorList>
            <person name="de Groot N.N."/>
        </authorList>
    </citation>
    <scope>NUCLEOTIDE SEQUENCE [LARGE SCALE GENOMIC DNA]</scope>
    <source>
        <strain evidence="16 17">DSM 5885</strain>
    </source>
</reference>
<keyword evidence="10 14" id="KW-0408">Iron</keyword>
<dbReference type="Gene3D" id="1.10.1670.10">
    <property type="entry name" value="Helix-hairpin-Helix base-excision DNA repair enzymes (C-terminal)"/>
    <property type="match status" value="1"/>
</dbReference>
<evidence type="ECO:0000256" key="11">
    <source>
        <dbReference type="ARBA" id="ARBA00023014"/>
    </source>
</evidence>
<keyword evidence="13 14" id="KW-0326">Glycosidase</keyword>
<keyword evidence="11" id="KW-0411">Iron-sulfur</keyword>
<dbReference type="CDD" id="cd00056">
    <property type="entry name" value="ENDO3c"/>
    <property type="match status" value="1"/>
</dbReference>
<evidence type="ECO:0000256" key="3">
    <source>
        <dbReference type="ARBA" id="ARBA00008343"/>
    </source>
</evidence>
<evidence type="ECO:0000256" key="7">
    <source>
        <dbReference type="ARBA" id="ARBA00022723"/>
    </source>
</evidence>
<evidence type="ECO:0000256" key="5">
    <source>
        <dbReference type="ARBA" id="ARBA00022023"/>
    </source>
</evidence>